<reference evidence="1 2" key="2">
    <citation type="journal article" date="2019" name="G3 (Bethesda)">
        <title>Hybrid Assembly of the Genome of the Entomopathogenic Nematode Steinernema carpocapsae Identifies the X-Chromosome.</title>
        <authorList>
            <person name="Serra L."/>
            <person name="Macchietto M."/>
            <person name="Macias-Munoz A."/>
            <person name="McGill C.J."/>
            <person name="Rodriguez I.M."/>
            <person name="Rodriguez B."/>
            <person name="Murad R."/>
            <person name="Mortazavi A."/>
        </authorList>
    </citation>
    <scope>NUCLEOTIDE SEQUENCE [LARGE SCALE GENOMIC DNA]</scope>
    <source>
        <strain evidence="1 2">ALL</strain>
    </source>
</reference>
<reference evidence="1 2" key="1">
    <citation type="journal article" date="2015" name="Genome Biol.">
        <title>Comparative genomics of Steinernema reveals deeply conserved gene regulatory networks.</title>
        <authorList>
            <person name="Dillman A.R."/>
            <person name="Macchietto M."/>
            <person name="Porter C.F."/>
            <person name="Rogers A."/>
            <person name="Williams B."/>
            <person name="Antoshechkin I."/>
            <person name="Lee M.M."/>
            <person name="Goodwin Z."/>
            <person name="Lu X."/>
            <person name="Lewis E.E."/>
            <person name="Goodrich-Blair H."/>
            <person name="Stock S.P."/>
            <person name="Adams B.J."/>
            <person name="Sternberg P.W."/>
            <person name="Mortazavi A."/>
        </authorList>
    </citation>
    <scope>NUCLEOTIDE SEQUENCE [LARGE SCALE GENOMIC DNA]</scope>
    <source>
        <strain evidence="1 2">ALL</strain>
    </source>
</reference>
<name>A0A4U5NIZ1_STECR</name>
<keyword evidence="2" id="KW-1185">Reference proteome</keyword>
<comment type="caution">
    <text evidence="1">The sequence shown here is derived from an EMBL/GenBank/DDBJ whole genome shotgun (WGS) entry which is preliminary data.</text>
</comment>
<evidence type="ECO:0000313" key="2">
    <source>
        <dbReference type="Proteomes" id="UP000298663"/>
    </source>
</evidence>
<sequence length="116" mass="12991">MRSSTEGGHSAASPLFWKVRKSQFPYICLSTPRGDLKETPTLRKQKCGKRSKVVRATCETTCSPVSKLELKSDPRAGRANPGDPNLDCITVSIFVPSGARFQARDLRFVKCHPWRR</sequence>
<evidence type="ECO:0000313" key="1">
    <source>
        <dbReference type="EMBL" id="TKR82733.1"/>
    </source>
</evidence>
<dbReference type="AlphaFoldDB" id="A0A4U5NIZ1"/>
<proteinExistence type="predicted"/>
<gene>
    <name evidence="1" type="ORF">L596_016414</name>
</gene>
<dbReference type="Proteomes" id="UP000298663">
    <property type="component" value="Unassembled WGS sequence"/>
</dbReference>
<accession>A0A4U5NIZ1</accession>
<protein>
    <submittedName>
        <fullName evidence="1">Uncharacterized protein</fullName>
    </submittedName>
</protein>
<dbReference type="EMBL" id="AZBU02000004">
    <property type="protein sequence ID" value="TKR82733.1"/>
    <property type="molecule type" value="Genomic_DNA"/>
</dbReference>
<organism evidence="1 2">
    <name type="scientific">Steinernema carpocapsae</name>
    <name type="common">Entomopathogenic nematode</name>
    <dbReference type="NCBI Taxonomy" id="34508"/>
    <lineage>
        <taxon>Eukaryota</taxon>
        <taxon>Metazoa</taxon>
        <taxon>Ecdysozoa</taxon>
        <taxon>Nematoda</taxon>
        <taxon>Chromadorea</taxon>
        <taxon>Rhabditida</taxon>
        <taxon>Tylenchina</taxon>
        <taxon>Panagrolaimomorpha</taxon>
        <taxon>Strongyloidoidea</taxon>
        <taxon>Steinernematidae</taxon>
        <taxon>Steinernema</taxon>
    </lineage>
</organism>